<gene>
    <name evidence="1" type="ORF">D5086_023477</name>
</gene>
<name>A0ACC4BAU0_POPAL</name>
<accession>A0ACC4BAU0</accession>
<organism evidence="1 2">
    <name type="scientific">Populus alba</name>
    <name type="common">White poplar</name>
    <dbReference type="NCBI Taxonomy" id="43335"/>
    <lineage>
        <taxon>Eukaryota</taxon>
        <taxon>Viridiplantae</taxon>
        <taxon>Streptophyta</taxon>
        <taxon>Embryophyta</taxon>
        <taxon>Tracheophyta</taxon>
        <taxon>Spermatophyta</taxon>
        <taxon>Magnoliopsida</taxon>
        <taxon>eudicotyledons</taxon>
        <taxon>Gunneridae</taxon>
        <taxon>Pentapetalae</taxon>
        <taxon>rosids</taxon>
        <taxon>fabids</taxon>
        <taxon>Malpighiales</taxon>
        <taxon>Salicaceae</taxon>
        <taxon>Saliceae</taxon>
        <taxon>Populus</taxon>
    </lineage>
</organism>
<sequence length="706" mass="79297">MAFVTHQMQGSYATFPSRPLSWSIGVKLKPHVTTLQMFGRTDMCFSVKRSLLLSAGAFALGPKVKLLRISAFKGSAQNDESGGRTNGSKVSKNYVKLSYVPKENGETIISSSKVHTVPVSYTSEANDRIAGSPAINKLFKKWLSMLPTQTPSQDADEILEGPPPREELQQAQNTTQNKERGEIVKLVWCRFLILDATIKIPILTFIPLVLAINVIYGAGVSKELTPLWILGPLIVAIYIKLFQGLWTLYVFSFRQIVKLIKNAPAYYLVASGYIRQGKLKDDMQVHVLQPVLHIQNLDRKEFSRKKTKELQEWLTEKYLDYVESIWPYYCRAIRAFLHEIPITLFLVMAVKVASSSFSCIATPLSSPFKLRRSSQLSLSERPYNGLHYKLRNADDDLPKLKGKFPRRQHIIFAASQDQSQYSEIKPEASEQEDDHPTAEALPTTSSSINHFPGTDGKPGLISFYNRPYKMVDEVIISNVQRNPSSLLWFIGPAVLVASFIFPSLYLRKILSAVFEDSLLTDFLILFFTEALFYCGVAVFLLLIDHLRRPVEPLSSVNNNRTLAPHLGHRISSVAALVLSLIIPMVTMGLVWPWTGPAASATLAPYLVGIVVQFAFEQYARYQKSPSWPVIPIIFQVYRLHQLNRAAQLVTALSFTVRGAEMTSHNLEISSSLGTLLNVLQFLGVICIWSLSSFLMKFFPPTARTAE</sequence>
<comment type="caution">
    <text evidence="1">The sequence shown here is derived from an EMBL/GenBank/DDBJ whole genome shotgun (WGS) entry which is preliminary data.</text>
</comment>
<evidence type="ECO:0000313" key="2">
    <source>
        <dbReference type="Proteomes" id="UP000309997"/>
    </source>
</evidence>
<dbReference type="EMBL" id="RCHU02000012">
    <property type="protein sequence ID" value="KAL3575376.1"/>
    <property type="molecule type" value="Genomic_DNA"/>
</dbReference>
<dbReference type="Proteomes" id="UP000309997">
    <property type="component" value="Unassembled WGS sequence"/>
</dbReference>
<proteinExistence type="predicted"/>
<evidence type="ECO:0000313" key="1">
    <source>
        <dbReference type="EMBL" id="KAL3575376.1"/>
    </source>
</evidence>
<protein>
    <submittedName>
        <fullName evidence="1">Uncharacterized protein</fullName>
    </submittedName>
</protein>
<reference evidence="1 2" key="1">
    <citation type="journal article" date="2024" name="Plant Biotechnol. J.">
        <title>Genome and CRISPR/Cas9 system of a widespread forest tree (Populus alba) in the world.</title>
        <authorList>
            <person name="Liu Y.J."/>
            <person name="Jiang P.F."/>
            <person name="Han X.M."/>
            <person name="Li X.Y."/>
            <person name="Wang H.M."/>
            <person name="Wang Y.J."/>
            <person name="Wang X.X."/>
            <person name="Zeng Q.Y."/>
        </authorList>
    </citation>
    <scope>NUCLEOTIDE SEQUENCE [LARGE SCALE GENOMIC DNA]</scope>
    <source>
        <strain evidence="2">cv. PAL-ZL1</strain>
    </source>
</reference>
<keyword evidence="2" id="KW-1185">Reference proteome</keyword>